<gene>
    <name evidence="8" type="ORF">PDE001_LOCUS7518</name>
</gene>
<dbReference type="AlphaFoldDB" id="A0AAV0UXX1"/>
<evidence type="ECO:0000256" key="6">
    <source>
        <dbReference type="RuleBase" id="RU003983"/>
    </source>
</evidence>
<keyword evidence="2" id="KW-0479">Metal-binding</keyword>
<dbReference type="GO" id="GO:0006508">
    <property type="term" value="P:proteolysis"/>
    <property type="evidence" value="ECO:0007669"/>
    <property type="project" value="UniProtKB-KW"/>
</dbReference>
<comment type="cofactor">
    <cofactor evidence="6">
        <name>Zn(2+)</name>
        <dbReference type="ChEBI" id="CHEBI:29105"/>
    </cofactor>
    <text evidence="6">Binds 1 zinc ion per subunit.</text>
</comment>
<keyword evidence="4 6" id="KW-0862">Zinc</keyword>
<name>A0AAV0UXX1_9STRA</name>
<organism evidence="8 9">
    <name type="scientific">Peronospora destructor</name>
    <dbReference type="NCBI Taxonomy" id="86335"/>
    <lineage>
        <taxon>Eukaryota</taxon>
        <taxon>Sar</taxon>
        <taxon>Stramenopiles</taxon>
        <taxon>Oomycota</taxon>
        <taxon>Peronosporomycetes</taxon>
        <taxon>Peronosporales</taxon>
        <taxon>Peronosporaceae</taxon>
        <taxon>Peronospora</taxon>
    </lineage>
</organism>
<dbReference type="InterPro" id="IPR001915">
    <property type="entry name" value="Peptidase_M48"/>
</dbReference>
<keyword evidence="1 6" id="KW-0645">Protease</keyword>
<reference evidence="8" key="1">
    <citation type="submission" date="2022-12" db="EMBL/GenBank/DDBJ databases">
        <authorList>
            <person name="Webb A."/>
        </authorList>
    </citation>
    <scope>NUCLEOTIDE SEQUENCE</scope>
    <source>
        <strain evidence="8">Pd1</strain>
    </source>
</reference>
<keyword evidence="5 6" id="KW-0482">Metalloprotease</keyword>
<evidence type="ECO:0000256" key="4">
    <source>
        <dbReference type="ARBA" id="ARBA00022833"/>
    </source>
</evidence>
<evidence type="ECO:0000256" key="1">
    <source>
        <dbReference type="ARBA" id="ARBA00022670"/>
    </source>
</evidence>
<evidence type="ECO:0000256" key="5">
    <source>
        <dbReference type="ARBA" id="ARBA00023049"/>
    </source>
</evidence>
<evidence type="ECO:0000256" key="3">
    <source>
        <dbReference type="ARBA" id="ARBA00022801"/>
    </source>
</evidence>
<evidence type="ECO:0000259" key="7">
    <source>
        <dbReference type="Pfam" id="PF01435"/>
    </source>
</evidence>
<dbReference type="GO" id="GO:0004222">
    <property type="term" value="F:metalloendopeptidase activity"/>
    <property type="evidence" value="ECO:0007669"/>
    <property type="project" value="InterPro"/>
</dbReference>
<proteinExistence type="inferred from homology"/>
<keyword evidence="9" id="KW-1185">Reference proteome</keyword>
<feature type="domain" description="Peptidase M48" evidence="7">
    <location>
        <begin position="121"/>
        <end position="250"/>
    </location>
</feature>
<keyword evidence="3 6" id="KW-0378">Hydrolase</keyword>
<sequence length="292" mass="32554">MSIALYSKRFVGASALLLYGHASYPIAKPTSTHSLRLAQGLDAYELGDKDLFAMNVRNVAARVGVKYPERISIRVGVQSAGASMGTNLAIRQRGACIVLPMELYDAFYAPPQLHKKHNIAKRHEIDFVLAHESAHIAKNHSMYTAAFLPASVVGSYVAINKIPNKWIAGIVSVLGIIGSHFYLSWSLEHEADQVAAENGFACGGISFFQRKLIRNCEMRSLLNTRMITKSGNYLGDTSHPLLTSRIERLQFLTFCRDSQTCSHHRDENIVQVKMIGKPPRRTKLLIVLVIYW</sequence>
<dbReference type="Proteomes" id="UP001162029">
    <property type="component" value="Unassembled WGS sequence"/>
</dbReference>
<dbReference type="Pfam" id="PF01435">
    <property type="entry name" value="Peptidase_M48"/>
    <property type="match status" value="1"/>
</dbReference>
<protein>
    <recommendedName>
        <fullName evidence="7">Peptidase M48 domain-containing protein</fullName>
    </recommendedName>
</protein>
<comment type="caution">
    <text evidence="8">The sequence shown here is derived from an EMBL/GenBank/DDBJ whole genome shotgun (WGS) entry which is preliminary data.</text>
</comment>
<evidence type="ECO:0000256" key="2">
    <source>
        <dbReference type="ARBA" id="ARBA00022723"/>
    </source>
</evidence>
<dbReference type="GO" id="GO:0046872">
    <property type="term" value="F:metal ion binding"/>
    <property type="evidence" value="ECO:0007669"/>
    <property type="project" value="UniProtKB-KW"/>
</dbReference>
<dbReference type="EMBL" id="CANTFM010001506">
    <property type="protein sequence ID" value="CAI5740500.1"/>
    <property type="molecule type" value="Genomic_DNA"/>
</dbReference>
<evidence type="ECO:0000313" key="9">
    <source>
        <dbReference type="Proteomes" id="UP001162029"/>
    </source>
</evidence>
<evidence type="ECO:0000313" key="8">
    <source>
        <dbReference type="EMBL" id="CAI5740500.1"/>
    </source>
</evidence>
<comment type="similarity">
    <text evidence="6">Belongs to the peptidase M48 family.</text>
</comment>
<accession>A0AAV0UXX1</accession>